<feature type="compositionally biased region" description="Low complexity" evidence="1">
    <location>
        <begin position="1"/>
        <end position="14"/>
    </location>
</feature>
<feature type="region of interest" description="Disordered" evidence="1">
    <location>
        <begin position="1"/>
        <end position="25"/>
    </location>
</feature>
<gene>
    <name evidence="3" type="ORF">GCM10009863_28220</name>
</gene>
<keyword evidence="4" id="KW-1185">Reference proteome</keyword>
<name>A0ABN3Q5S5_9ACTN</name>
<proteinExistence type="predicted"/>
<protein>
    <recommendedName>
        <fullName evidence="2">P68 RBP/TagC-like beta-propeller domain-containing protein</fullName>
    </recommendedName>
</protein>
<dbReference type="InterPro" id="IPR048799">
    <property type="entry name" value="P68_RBP_TagC-like_beta-prop"/>
</dbReference>
<comment type="caution">
    <text evidence="3">The sequence shown here is derived from an EMBL/GenBank/DDBJ whole genome shotgun (WGS) entry which is preliminary data.</text>
</comment>
<reference evidence="3 4" key="1">
    <citation type="journal article" date="2019" name="Int. J. Syst. Evol. Microbiol.">
        <title>The Global Catalogue of Microorganisms (GCM) 10K type strain sequencing project: providing services to taxonomists for standard genome sequencing and annotation.</title>
        <authorList>
            <consortium name="The Broad Institute Genomics Platform"/>
            <consortium name="The Broad Institute Genome Sequencing Center for Infectious Disease"/>
            <person name="Wu L."/>
            <person name="Ma J."/>
        </authorList>
    </citation>
    <scope>NUCLEOTIDE SEQUENCE [LARGE SCALE GENOMIC DNA]</scope>
    <source>
        <strain evidence="3 4">JCM 16373</strain>
    </source>
</reference>
<evidence type="ECO:0000256" key="1">
    <source>
        <dbReference type="SAM" id="MobiDB-lite"/>
    </source>
</evidence>
<dbReference type="EMBL" id="BAAARJ010000008">
    <property type="protein sequence ID" value="GAA2612857.1"/>
    <property type="molecule type" value="Genomic_DNA"/>
</dbReference>
<evidence type="ECO:0000259" key="2">
    <source>
        <dbReference type="Pfam" id="PF21311"/>
    </source>
</evidence>
<dbReference type="Proteomes" id="UP001501447">
    <property type="component" value="Unassembled WGS sequence"/>
</dbReference>
<evidence type="ECO:0000313" key="3">
    <source>
        <dbReference type="EMBL" id="GAA2612857.1"/>
    </source>
</evidence>
<dbReference type="Pfam" id="PF21311">
    <property type="entry name" value="Phage_RBD_prop"/>
    <property type="match status" value="1"/>
</dbReference>
<organism evidence="3 4">
    <name type="scientific">Streptomyces axinellae</name>
    <dbReference type="NCBI Taxonomy" id="552788"/>
    <lineage>
        <taxon>Bacteria</taxon>
        <taxon>Bacillati</taxon>
        <taxon>Actinomycetota</taxon>
        <taxon>Actinomycetes</taxon>
        <taxon>Kitasatosporales</taxon>
        <taxon>Streptomycetaceae</taxon>
        <taxon>Streptomyces</taxon>
    </lineage>
</organism>
<evidence type="ECO:0000313" key="4">
    <source>
        <dbReference type="Proteomes" id="UP001501447"/>
    </source>
</evidence>
<accession>A0ABN3Q5S5</accession>
<feature type="domain" description="P68 RBP/TagC-like beta-propeller" evidence="2">
    <location>
        <begin position="40"/>
        <end position="302"/>
    </location>
</feature>
<sequence length="320" mass="35435">MSSGAPASSGLSGPEQGSWAMPEPRRSPLLDRRLRHGTAIQSFAFDERRARMYALQVMEGGIQLPGEPGPLSHSERQWRGDLCMNALSMSGEPLGHMYLKGFGHGGTLGVEPRRHGRPALWTEGDANPSSGYGRGLARFRFRPGMVLEHHDRELETFRPRPGSTKNQVALDPYARRLLLRYRHAGAYRFALYDLARFRAGSFQALTDFVQPMPEGHLYHQGMAVYGTYAYQLTCSERGPSAEPLLTCVHLGTGRIVQRVRPEPAADSGLFEPEGLAVLQHPAPRLCVGFASGEQGVRLYSVYTTDLRRSPEVLGFGFEAR</sequence>